<dbReference type="RefSeq" id="XP_036628859.1">
    <property type="nucleotide sequence ID" value="XM_036779470.1"/>
</dbReference>
<protein>
    <submittedName>
        <fullName evidence="2">Uncharacterized protein</fullName>
    </submittedName>
</protein>
<dbReference type="Proteomes" id="UP000623687">
    <property type="component" value="Unassembled WGS sequence"/>
</dbReference>
<feature type="region of interest" description="Disordered" evidence="1">
    <location>
        <begin position="275"/>
        <end position="303"/>
    </location>
</feature>
<feature type="region of interest" description="Disordered" evidence="1">
    <location>
        <begin position="675"/>
        <end position="697"/>
    </location>
</feature>
<dbReference type="AlphaFoldDB" id="A0A8H6ZMQ4"/>
<dbReference type="GeneID" id="59379793"/>
<organism evidence="2 3">
    <name type="scientific">Pleurotus ostreatus</name>
    <name type="common">Oyster mushroom</name>
    <name type="synonym">White-rot fungus</name>
    <dbReference type="NCBI Taxonomy" id="5322"/>
    <lineage>
        <taxon>Eukaryota</taxon>
        <taxon>Fungi</taxon>
        <taxon>Dikarya</taxon>
        <taxon>Basidiomycota</taxon>
        <taxon>Agaricomycotina</taxon>
        <taxon>Agaricomycetes</taxon>
        <taxon>Agaricomycetidae</taxon>
        <taxon>Agaricales</taxon>
        <taxon>Pleurotineae</taxon>
        <taxon>Pleurotaceae</taxon>
        <taxon>Pleurotus</taxon>
    </lineage>
</organism>
<dbReference type="EMBL" id="JACETU010000007">
    <property type="protein sequence ID" value="KAF7424665.1"/>
    <property type="molecule type" value="Genomic_DNA"/>
</dbReference>
<name>A0A8H6ZMQ4_PLEOS</name>
<sequence length="697" mass="75477">MAPPEKVSADQKAFLENLVNDYLEVKKTGAWAKFWASTFQAWLKLWPEDEDAGIMEEGERKKALTDAIDERQQYIKTWFRNHAVRKAKVSKKVKSAKRTRAPQLLELYSEQYYNTRVASKVATIFNEKNPPETVRLKLIRSELDKAFRLEPPHIQEQIVEEHAKLLAESAAKRKHTAERQAPTPQSYNVGIDSISANFDIFEEQVAASGWSFVLLAGGPDPKNAGQISTVAGRNILGLTHSQYDPNFMRAHVPAFKRFLQTCYTPKDCEERALNKATTSGSNGTPSPESPAPSPSPVLVPPATTPLVNVRPTVKPTQREFGANVVAAVDVAQVNPMPGPPTVPFPIDPMVFPTEYGDVSDTADPTLWDGFNVAAALNTMDTRTDAGFIGYPSLTEELAAPLPSFLLPLASFPYSFSTNGSIAPGVVPDAPIANGLNTDTLIVSNTPITNTPIVPPPAPNGPPTVPVAGIQAPASRKAGAKARGNRKASTKARVSKKQTGTVNDNPPLTVANDALANNNPPFAVAHDEPDELPVANDALANNNPPFAVAHDANDNPPFAVAHDEPDELPVANDANDNPPFAVAHDEPDELPVANDANDNPPLAVVNDALANNNPPFAVAHDKPDTLPVANDANDTPTVPLISTKARASQKRPRNDGLEPALIVSTKRLRKTQTRTEIEALTDKIPPKIKENRRPRPRR</sequence>
<feature type="compositionally biased region" description="Polar residues" evidence="1">
    <location>
        <begin position="496"/>
        <end position="505"/>
    </location>
</feature>
<feature type="compositionally biased region" description="Pro residues" evidence="1">
    <location>
        <begin position="287"/>
        <end position="303"/>
    </location>
</feature>
<keyword evidence="3" id="KW-1185">Reference proteome</keyword>
<comment type="caution">
    <text evidence="2">The sequence shown here is derived from an EMBL/GenBank/DDBJ whole genome shotgun (WGS) entry which is preliminary data.</text>
</comment>
<feature type="compositionally biased region" description="Basic residues" evidence="1">
    <location>
        <begin position="477"/>
        <end position="495"/>
    </location>
</feature>
<dbReference type="OrthoDB" id="3070892at2759"/>
<evidence type="ECO:0000313" key="3">
    <source>
        <dbReference type="Proteomes" id="UP000623687"/>
    </source>
</evidence>
<dbReference type="VEuPathDB" id="FungiDB:PC9H_009975"/>
<reference evidence="2" key="1">
    <citation type="submission" date="2019-07" db="EMBL/GenBank/DDBJ databases">
        <authorList>
            <person name="Palmer J.M."/>
        </authorList>
    </citation>
    <scope>NUCLEOTIDE SEQUENCE</scope>
    <source>
        <strain evidence="2">PC9</strain>
    </source>
</reference>
<evidence type="ECO:0000313" key="2">
    <source>
        <dbReference type="EMBL" id="KAF7424665.1"/>
    </source>
</evidence>
<evidence type="ECO:0000256" key="1">
    <source>
        <dbReference type="SAM" id="MobiDB-lite"/>
    </source>
</evidence>
<accession>A0A8H6ZMQ4</accession>
<proteinExistence type="predicted"/>
<feature type="region of interest" description="Disordered" evidence="1">
    <location>
        <begin position="474"/>
        <end position="599"/>
    </location>
</feature>
<gene>
    <name evidence="2" type="ORF">PC9H_009975</name>
</gene>